<dbReference type="Gene3D" id="2.30.30.40">
    <property type="entry name" value="SH3 Domains"/>
    <property type="match status" value="1"/>
</dbReference>
<dbReference type="InterPro" id="IPR001841">
    <property type="entry name" value="Znf_RING"/>
</dbReference>
<feature type="compositionally biased region" description="Polar residues" evidence="9">
    <location>
        <begin position="715"/>
        <end position="725"/>
    </location>
</feature>
<evidence type="ECO:0000313" key="13">
    <source>
        <dbReference type="Proteomes" id="UP001345013"/>
    </source>
</evidence>
<dbReference type="PROSITE" id="PS50089">
    <property type="entry name" value="ZF_RING_2"/>
    <property type="match status" value="1"/>
</dbReference>
<dbReference type="PANTHER" id="PTHR16079:SF4">
    <property type="entry name" value="E3 UBIQUITIN-PROTEIN LIGASE CHFR"/>
    <property type="match status" value="1"/>
</dbReference>
<dbReference type="SUPFAM" id="SSF50044">
    <property type="entry name" value="SH3-domain"/>
    <property type="match status" value="1"/>
</dbReference>
<keyword evidence="3" id="KW-0479">Metal-binding</keyword>
<organism evidence="12 13">
    <name type="scientific">Lithohypha guttulata</name>
    <dbReference type="NCBI Taxonomy" id="1690604"/>
    <lineage>
        <taxon>Eukaryota</taxon>
        <taxon>Fungi</taxon>
        <taxon>Dikarya</taxon>
        <taxon>Ascomycota</taxon>
        <taxon>Pezizomycotina</taxon>
        <taxon>Eurotiomycetes</taxon>
        <taxon>Chaetothyriomycetidae</taxon>
        <taxon>Chaetothyriales</taxon>
        <taxon>Trichomeriaceae</taxon>
        <taxon>Lithohypha</taxon>
    </lineage>
</organism>
<feature type="compositionally biased region" description="Polar residues" evidence="9">
    <location>
        <begin position="328"/>
        <end position="352"/>
    </location>
</feature>
<proteinExistence type="inferred from homology"/>
<keyword evidence="2 8" id="KW-0728">SH3 domain</keyword>
<feature type="compositionally biased region" description="Polar residues" evidence="9">
    <location>
        <begin position="257"/>
        <end position="270"/>
    </location>
</feature>
<dbReference type="InterPro" id="IPR013083">
    <property type="entry name" value="Znf_RING/FYVE/PHD"/>
</dbReference>
<feature type="region of interest" description="Disordered" evidence="9">
    <location>
        <begin position="596"/>
        <end position="642"/>
    </location>
</feature>
<comment type="caution">
    <text evidence="12">The sequence shown here is derived from an EMBL/GenBank/DDBJ whole genome shotgun (WGS) entry which is preliminary data.</text>
</comment>
<evidence type="ECO:0000259" key="10">
    <source>
        <dbReference type="PROSITE" id="PS50002"/>
    </source>
</evidence>
<keyword evidence="13" id="KW-1185">Reference proteome</keyword>
<feature type="domain" description="RING-type" evidence="11">
    <location>
        <begin position="28"/>
        <end position="83"/>
    </location>
</feature>
<dbReference type="SMART" id="SM00184">
    <property type="entry name" value="RING"/>
    <property type="match status" value="1"/>
</dbReference>
<accession>A0ABR0KF98</accession>
<evidence type="ECO:0000256" key="2">
    <source>
        <dbReference type="ARBA" id="ARBA00022443"/>
    </source>
</evidence>
<dbReference type="InterPro" id="IPR052256">
    <property type="entry name" value="E3_ubiquitin-ligase_CHFR"/>
</dbReference>
<sequence>MATAAAANAASGSGSGSGLASFEKELICSICTEVLYQPLTILNCLHTFCGSCLKEWFSHQHRKASSSRSSSSTANPYSCPTCRSEVVDVQHNATVSNLLELFLAANPARDRSPEEKEEMNEIYKPDGTRPGEKILPKVERRRERRRRREHSEAARERQMVEDARLRSLRELDIASSSAPSLLPPPPDRNRSASADRDERRQRRRERERQRESPAALAIPYVSNHQQPEDTQDPASPPVSSPRHPDAIEARQREQRMSHQASLRSLVSASETGTGTGTGDSLDEARIMQEILDEGLLGDIDVDTLTEAEQDMLAERIAELYRQRHSPRSMPNSPPQGSRHMTNSSPDTLQAQRRSQRDWQPRSSSAQPSAQDPATAPASEARARAYVPRPQNLPPTSIARSNSNGSSVTIHHRRQNSDHTQQARTAGRSRHSSVERPLTSSSASNLVEGRRSSNNTSRVNTDPVRFPSASDAWLQAGGEDRRSRFQNGASPARSPRHTQTMPVNVSSVGDEHLDNGTTIPELDSATAPIAPSSVSNTYEEPSVTCFRCNKADIQYEISRHCRVCRVELCMKCYREGKGCKHWYGFGHAADISFENSKNTNEDTERPHVLVGRQYKKPAASTVTATRSSSRQQEPLPKTTTSNPDDRLQEGHFCCRCDAFANSQFWLCDTCNEGEWGFCKQCVQTHRCCTHPLLPVAYVPHTQSLLHPLQSLHLNHAPTSSLHPASATNSRPTTPNSTTSNHHSRRNSGYDYLSINVNCDMCHQIIFPSSPRYHCPFHQTDYDICTSCYSSFVQHSRMRRDGYSSADVVAGWRKCPQGHRMIILAFEADTTDDNDGGMRRVVKADLVGGWKMSEADMRLWNQQHNIYTSPPTSPPLSGFGASGRGGTWTWKEDQTGTRKTRSRASTLSNANNVTSQGVSRFPPDGGFGKKGVAFYAYWSEEGPDGEGELKLPRGAEVAEIEDVNGDWWSGVYAGDVGVFPYGYVREMRQ</sequence>
<dbReference type="PROSITE" id="PS50002">
    <property type="entry name" value="SH3"/>
    <property type="match status" value="1"/>
</dbReference>
<feature type="compositionally biased region" description="Low complexity" evidence="9">
    <location>
        <begin position="360"/>
        <end position="379"/>
    </location>
</feature>
<feature type="compositionally biased region" description="Low complexity" evidence="9">
    <location>
        <begin position="726"/>
        <end position="739"/>
    </location>
</feature>
<evidence type="ECO:0000256" key="1">
    <source>
        <dbReference type="ARBA" id="ARBA00008649"/>
    </source>
</evidence>
<evidence type="ECO:0000256" key="9">
    <source>
        <dbReference type="SAM" id="MobiDB-lite"/>
    </source>
</evidence>
<evidence type="ECO:0000256" key="8">
    <source>
        <dbReference type="PROSITE-ProRule" id="PRU00192"/>
    </source>
</evidence>
<keyword evidence="6" id="KW-0832">Ubl conjugation</keyword>
<evidence type="ECO:0000256" key="6">
    <source>
        <dbReference type="ARBA" id="ARBA00022843"/>
    </source>
</evidence>
<comment type="similarity">
    <text evidence="1">Belongs to the SH3RF family.</text>
</comment>
<feature type="region of interest" description="Disordered" evidence="9">
    <location>
        <begin position="868"/>
        <end position="898"/>
    </location>
</feature>
<dbReference type="InterPro" id="IPR001452">
    <property type="entry name" value="SH3_domain"/>
</dbReference>
<feature type="compositionally biased region" description="Basic and acidic residues" evidence="9">
    <location>
        <begin position="242"/>
        <end position="256"/>
    </location>
</feature>
<dbReference type="SMART" id="SM00326">
    <property type="entry name" value="SH3"/>
    <property type="match status" value="1"/>
</dbReference>
<dbReference type="Pfam" id="PF00097">
    <property type="entry name" value="zf-C3HC4"/>
    <property type="match status" value="1"/>
</dbReference>
<evidence type="ECO:0000256" key="5">
    <source>
        <dbReference type="ARBA" id="ARBA00022833"/>
    </source>
</evidence>
<dbReference type="EMBL" id="JAVRRG010000039">
    <property type="protein sequence ID" value="KAK5093811.1"/>
    <property type="molecule type" value="Genomic_DNA"/>
</dbReference>
<dbReference type="PANTHER" id="PTHR16079">
    <property type="entry name" value="UBIQUITIN LIGASE PROTEIN CHFR"/>
    <property type="match status" value="1"/>
</dbReference>
<feature type="compositionally biased region" description="Basic and acidic residues" evidence="9">
    <location>
        <begin position="149"/>
        <end position="172"/>
    </location>
</feature>
<protein>
    <submittedName>
        <fullName evidence="12">Uncharacterized protein</fullName>
    </submittedName>
</protein>
<feature type="compositionally biased region" description="Basic and acidic residues" evidence="9">
    <location>
        <begin position="109"/>
        <end position="141"/>
    </location>
</feature>
<evidence type="ECO:0000256" key="7">
    <source>
        <dbReference type="PROSITE-ProRule" id="PRU00175"/>
    </source>
</evidence>
<gene>
    <name evidence="12" type="ORF">LTR24_004006</name>
</gene>
<dbReference type="Gene3D" id="3.30.40.10">
    <property type="entry name" value="Zinc/RING finger domain, C3HC4 (zinc finger)"/>
    <property type="match status" value="1"/>
</dbReference>
<feature type="domain" description="SH3" evidence="10">
    <location>
        <begin position="924"/>
        <end position="987"/>
    </location>
</feature>
<dbReference type="PROSITE" id="PS00518">
    <property type="entry name" value="ZF_RING_1"/>
    <property type="match status" value="1"/>
</dbReference>
<reference evidence="12 13" key="1">
    <citation type="submission" date="2023-08" db="EMBL/GenBank/DDBJ databases">
        <title>Black Yeasts Isolated from many extreme environments.</title>
        <authorList>
            <person name="Coleine C."/>
            <person name="Stajich J.E."/>
            <person name="Selbmann L."/>
        </authorList>
    </citation>
    <scope>NUCLEOTIDE SEQUENCE [LARGE SCALE GENOMIC DNA]</scope>
    <source>
        <strain evidence="12 13">CCFEE 5885</strain>
    </source>
</reference>
<dbReference type="SUPFAM" id="SSF57850">
    <property type="entry name" value="RING/U-box"/>
    <property type="match status" value="2"/>
</dbReference>
<feature type="region of interest" description="Disordered" evidence="9">
    <location>
        <begin position="320"/>
        <end position="502"/>
    </location>
</feature>
<name>A0ABR0KF98_9EURO</name>
<feature type="compositionally biased region" description="Basic and acidic residues" evidence="9">
    <location>
        <begin position="187"/>
        <end position="211"/>
    </location>
</feature>
<feature type="compositionally biased region" description="Polar residues" evidence="9">
    <location>
        <begin position="393"/>
        <end position="408"/>
    </location>
</feature>
<keyword evidence="4 7" id="KW-0863">Zinc-finger</keyword>
<dbReference type="InterPro" id="IPR036028">
    <property type="entry name" value="SH3-like_dom_sf"/>
</dbReference>
<keyword evidence="5" id="KW-0862">Zinc</keyword>
<dbReference type="InterPro" id="IPR018957">
    <property type="entry name" value="Znf_C3HC4_RING-type"/>
</dbReference>
<evidence type="ECO:0000256" key="4">
    <source>
        <dbReference type="ARBA" id="ARBA00022771"/>
    </source>
</evidence>
<dbReference type="Proteomes" id="UP001345013">
    <property type="component" value="Unassembled WGS sequence"/>
</dbReference>
<feature type="region of interest" description="Disordered" evidence="9">
    <location>
        <begin position="715"/>
        <end position="743"/>
    </location>
</feature>
<feature type="compositionally biased region" description="Low complexity" evidence="9">
    <location>
        <begin position="617"/>
        <end position="629"/>
    </location>
</feature>
<evidence type="ECO:0000259" key="11">
    <source>
        <dbReference type="PROSITE" id="PS50089"/>
    </source>
</evidence>
<dbReference type="InterPro" id="IPR017907">
    <property type="entry name" value="Znf_RING_CS"/>
</dbReference>
<feature type="region of interest" description="Disordered" evidence="9">
    <location>
        <begin position="109"/>
        <end position="283"/>
    </location>
</feature>
<evidence type="ECO:0000313" key="12">
    <source>
        <dbReference type="EMBL" id="KAK5093811.1"/>
    </source>
</evidence>
<evidence type="ECO:0000256" key="3">
    <source>
        <dbReference type="ARBA" id="ARBA00022723"/>
    </source>
</evidence>